<dbReference type="EMBL" id="QWEZ01000001">
    <property type="protein sequence ID" value="RRJ84328.1"/>
    <property type="molecule type" value="Genomic_DNA"/>
</dbReference>
<evidence type="ECO:0000256" key="2">
    <source>
        <dbReference type="ARBA" id="ARBA00008854"/>
    </source>
</evidence>
<evidence type="ECO:0000256" key="3">
    <source>
        <dbReference type="ARBA" id="ARBA00022692"/>
    </source>
</evidence>
<dbReference type="AlphaFoldDB" id="A0A3P3VQT7"/>
<sequence length="197" mass="21953">MEISTIVVLAVLGALVLYVIGIFNGLVSRKNRYENAFSQISVQLKRRHDLIPNLVNTAKGYLKHESETLERVIRARNTAANLLDAMGGKPDGSALKQLAGAESSLFSALQGLNVTLEQYPDLKADETMHRLMEELQSTENRVAKARQFYNDAVTQYNIFRASFPQRLFAALFGHPLDAGLLEFEDAQQIQQAPNVSF</sequence>
<evidence type="ECO:0000256" key="6">
    <source>
        <dbReference type="SAM" id="Phobius"/>
    </source>
</evidence>
<accession>A0A3P3VQT7</accession>
<dbReference type="PANTHER" id="PTHR34478:SF1">
    <property type="entry name" value="PROTEIN LEMA"/>
    <property type="match status" value="1"/>
</dbReference>
<gene>
    <name evidence="7" type="ORF">D0544_04255</name>
</gene>
<reference evidence="7 8" key="2">
    <citation type="submission" date="2018-12" db="EMBL/GenBank/DDBJ databases">
        <title>Simiduia agarivorans gen. nov., sp. nov., a marine, agarolytic bacterium isolated from shallow coastal water from Keelung, Taiwan.</title>
        <authorList>
            <person name="Shieh W.Y."/>
        </authorList>
    </citation>
    <scope>NUCLEOTIDE SEQUENCE [LARGE SCALE GENOMIC DNA]</scope>
    <source>
        <strain evidence="7 8">GTF-13</strain>
    </source>
</reference>
<dbReference type="Gene3D" id="1.20.1440.20">
    <property type="entry name" value="LemA-like domain"/>
    <property type="match status" value="1"/>
</dbReference>
<dbReference type="SUPFAM" id="SSF140478">
    <property type="entry name" value="LemA-like"/>
    <property type="match status" value="1"/>
</dbReference>
<evidence type="ECO:0000313" key="8">
    <source>
        <dbReference type="Proteomes" id="UP000280792"/>
    </source>
</evidence>
<evidence type="ECO:0000256" key="1">
    <source>
        <dbReference type="ARBA" id="ARBA00004167"/>
    </source>
</evidence>
<comment type="similarity">
    <text evidence="2">Belongs to the LemA family.</text>
</comment>
<keyword evidence="8" id="KW-1185">Reference proteome</keyword>
<evidence type="ECO:0000256" key="4">
    <source>
        <dbReference type="ARBA" id="ARBA00022989"/>
    </source>
</evidence>
<dbReference type="Pfam" id="PF04011">
    <property type="entry name" value="LemA"/>
    <property type="match status" value="1"/>
</dbReference>
<keyword evidence="5 6" id="KW-0472">Membrane</keyword>
<dbReference type="PANTHER" id="PTHR34478">
    <property type="entry name" value="PROTEIN LEMA"/>
    <property type="match status" value="1"/>
</dbReference>
<comment type="subcellular location">
    <subcellularLocation>
        <location evidence="1">Membrane</location>
        <topology evidence="1">Single-pass membrane protein</topology>
    </subcellularLocation>
</comment>
<keyword evidence="4 6" id="KW-1133">Transmembrane helix</keyword>
<dbReference type="InterPro" id="IPR023353">
    <property type="entry name" value="LemA-like_dom_sf"/>
</dbReference>
<comment type="caution">
    <text evidence="7">The sequence shown here is derived from an EMBL/GenBank/DDBJ whole genome shotgun (WGS) entry which is preliminary data.</text>
</comment>
<evidence type="ECO:0000313" key="7">
    <source>
        <dbReference type="EMBL" id="RRJ84328.1"/>
    </source>
</evidence>
<organism evidence="7 8">
    <name type="scientific">Aestuariirhabdus litorea</name>
    <dbReference type="NCBI Taxonomy" id="2528527"/>
    <lineage>
        <taxon>Bacteria</taxon>
        <taxon>Pseudomonadati</taxon>
        <taxon>Pseudomonadota</taxon>
        <taxon>Gammaproteobacteria</taxon>
        <taxon>Oceanospirillales</taxon>
        <taxon>Aestuariirhabdaceae</taxon>
        <taxon>Aestuariirhabdus</taxon>
    </lineage>
</organism>
<keyword evidence="3 6" id="KW-0812">Transmembrane</keyword>
<proteinExistence type="inferred from homology"/>
<dbReference type="GO" id="GO:0016020">
    <property type="term" value="C:membrane"/>
    <property type="evidence" value="ECO:0007669"/>
    <property type="project" value="UniProtKB-SubCell"/>
</dbReference>
<dbReference type="RefSeq" id="WP_125014756.1">
    <property type="nucleotide sequence ID" value="NZ_QWEZ01000001.1"/>
</dbReference>
<protein>
    <submittedName>
        <fullName evidence="7">LemA family protein</fullName>
    </submittedName>
</protein>
<evidence type="ECO:0000256" key="5">
    <source>
        <dbReference type="ARBA" id="ARBA00023136"/>
    </source>
</evidence>
<feature type="transmembrane region" description="Helical" evidence="6">
    <location>
        <begin position="6"/>
        <end position="27"/>
    </location>
</feature>
<dbReference type="Proteomes" id="UP000280792">
    <property type="component" value="Unassembled WGS sequence"/>
</dbReference>
<name>A0A3P3VQT7_9GAMM</name>
<reference evidence="7 8" key="1">
    <citation type="submission" date="2018-08" db="EMBL/GenBank/DDBJ databases">
        <authorList>
            <person name="Khan S.A."/>
        </authorList>
    </citation>
    <scope>NUCLEOTIDE SEQUENCE [LARGE SCALE GENOMIC DNA]</scope>
    <source>
        <strain evidence="7 8">GTF-13</strain>
    </source>
</reference>
<dbReference type="InterPro" id="IPR007156">
    <property type="entry name" value="MamQ_LemA"/>
</dbReference>